<feature type="domain" description="DUF1659" evidence="1">
    <location>
        <begin position="2"/>
        <end position="69"/>
    </location>
</feature>
<organism evidence="2 3">
    <name type="scientific">Selenomonas caprae</name>
    <dbReference type="NCBI Taxonomy" id="2606905"/>
    <lineage>
        <taxon>Bacteria</taxon>
        <taxon>Bacillati</taxon>
        <taxon>Bacillota</taxon>
        <taxon>Negativicutes</taxon>
        <taxon>Selenomonadales</taxon>
        <taxon>Selenomonadaceae</taxon>
        <taxon>Selenomonas</taxon>
    </lineage>
</organism>
<name>A0A5D6WGL3_9FIRM</name>
<protein>
    <submittedName>
        <fullName evidence="2">DUF1659 domain-containing protein</fullName>
    </submittedName>
</protein>
<comment type="caution">
    <text evidence="2">The sequence shown here is derived from an EMBL/GenBank/DDBJ whole genome shotgun (WGS) entry which is preliminary data.</text>
</comment>
<dbReference type="Pfam" id="PF07872">
    <property type="entry name" value="DUF1659"/>
    <property type="match status" value="1"/>
</dbReference>
<evidence type="ECO:0000313" key="2">
    <source>
        <dbReference type="EMBL" id="TYZ27691.1"/>
    </source>
</evidence>
<evidence type="ECO:0000313" key="3">
    <source>
        <dbReference type="Proteomes" id="UP000322783"/>
    </source>
</evidence>
<proteinExistence type="predicted"/>
<keyword evidence="3" id="KW-1185">Reference proteome</keyword>
<dbReference type="InterPro" id="IPR012454">
    <property type="entry name" value="DUF1659"/>
</dbReference>
<accession>A0A5D6WGL3</accession>
<gene>
    <name evidence="2" type="ORF">FZ041_10635</name>
</gene>
<dbReference type="EMBL" id="VTOZ01000023">
    <property type="protein sequence ID" value="TYZ27691.1"/>
    <property type="molecule type" value="Genomic_DNA"/>
</dbReference>
<reference evidence="2 3" key="1">
    <citation type="submission" date="2019-08" db="EMBL/GenBank/DDBJ databases">
        <title>Selenomonas sp. mPRGC5 and Selenomonas sp. mPRGC8 isolated from ruminal fluid of dairy goat (Capra hircus).</title>
        <authorList>
            <person name="Poothong S."/>
            <person name="Nuengjamnong C."/>
            <person name="Tanasupawat S."/>
        </authorList>
    </citation>
    <scope>NUCLEOTIDE SEQUENCE [LARGE SCALE GENOMIC DNA]</scope>
    <source>
        <strain evidence="3">mPRGC8</strain>
    </source>
</reference>
<sequence>MRTNQKTTLKITRVTATSSTGKETHDFVNLAVNPELADKDVLSIGDKLSFLQKFPIVSVGRIDSSVLAND</sequence>
<dbReference type="Proteomes" id="UP000322783">
    <property type="component" value="Unassembled WGS sequence"/>
</dbReference>
<dbReference type="RefSeq" id="WP_149189537.1">
    <property type="nucleotide sequence ID" value="NZ_VTOZ01000023.1"/>
</dbReference>
<dbReference type="AlphaFoldDB" id="A0A5D6WGL3"/>
<evidence type="ECO:0000259" key="1">
    <source>
        <dbReference type="Pfam" id="PF07872"/>
    </source>
</evidence>